<evidence type="ECO:0000313" key="4">
    <source>
        <dbReference type="Proteomes" id="UP000193944"/>
    </source>
</evidence>
<organism evidence="3 4">
    <name type="scientific">Anaeromyces robustus</name>
    <dbReference type="NCBI Taxonomy" id="1754192"/>
    <lineage>
        <taxon>Eukaryota</taxon>
        <taxon>Fungi</taxon>
        <taxon>Fungi incertae sedis</taxon>
        <taxon>Chytridiomycota</taxon>
        <taxon>Chytridiomycota incertae sedis</taxon>
        <taxon>Neocallimastigomycetes</taxon>
        <taxon>Neocallimastigales</taxon>
        <taxon>Neocallimastigaceae</taxon>
        <taxon>Anaeromyces</taxon>
    </lineage>
</organism>
<gene>
    <name evidence="3" type="ORF">BCR32DRAFT_210914</name>
</gene>
<reference evidence="3 4" key="2">
    <citation type="submission" date="2016-08" db="EMBL/GenBank/DDBJ databases">
        <title>Pervasive Adenine N6-methylation of Active Genes in Fungi.</title>
        <authorList>
            <consortium name="DOE Joint Genome Institute"/>
            <person name="Mondo S.J."/>
            <person name="Dannebaum R.O."/>
            <person name="Kuo R.C."/>
            <person name="Labutti K."/>
            <person name="Haridas S."/>
            <person name="Kuo A."/>
            <person name="Salamov A."/>
            <person name="Ahrendt S.R."/>
            <person name="Lipzen A."/>
            <person name="Sullivan W."/>
            <person name="Andreopoulos W.B."/>
            <person name="Clum A."/>
            <person name="Lindquist E."/>
            <person name="Daum C."/>
            <person name="Ramamoorthy G.K."/>
            <person name="Gryganskyi A."/>
            <person name="Culley D."/>
            <person name="Magnuson J.K."/>
            <person name="James T.Y."/>
            <person name="O'Malley M.A."/>
            <person name="Stajich J.E."/>
            <person name="Spatafora J.W."/>
            <person name="Visel A."/>
            <person name="Grigoriev I.V."/>
        </authorList>
    </citation>
    <scope>NUCLEOTIDE SEQUENCE [LARGE SCALE GENOMIC DNA]</scope>
    <source>
        <strain evidence="3 4">S4</strain>
    </source>
</reference>
<dbReference type="Gene3D" id="3.80.10.10">
    <property type="entry name" value="Ribonuclease Inhibitor"/>
    <property type="match status" value="1"/>
</dbReference>
<reference evidence="3 4" key="1">
    <citation type="submission" date="2016-08" db="EMBL/GenBank/DDBJ databases">
        <title>A Parts List for Fungal Cellulosomes Revealed by Comparative Genomics.</title>
        <authorList>
            <consortium name="DOE Joint Genome Institute"/>
            <person name="Haitjema C.H."/>
            <person name="Gilmore S.P."/>
            <person name="Henske J.K."/>
            <person name="Solomon K.V."/>
            <person name="De Groot R."/>
            <person name="Kuo A."/>
            <person name="Mondo S.J."/>
            <person name="Salamov A.A."/>
            <person name="Labutti K."/>
            <person name="Zhao Z."/>
            <person name="Chiniquy J."/>
            <person name="Barry K."/>
            <person name="Brewer H.M."/>
            <person name="Purvine S.O."/>
            <person name="Wright A.T."/>
            <person name="Boxma B."/>
            <person name="Van Alen T."/>
            <person name="Hackstein J.H."/>
            <person name="Baker S.E."/>
            <person name="Grigoriev I.V."/>
            <person name="O'Malley M.A."/>
        </authorList>
    </citation>
    <scope>NUCLEOTIDE SEQUENCE [LARGE SCALE GENOMIC DNA]</scope>
    <source>
        <strain evidence="3 4">S4</strain>
    </source>
</reference>
<dbReference type="InterPro" id="IPR050216">
    <property type="entry name" value="LRR_domain-containing"/>
</dbReference>
<dbReference type="Proteomes" id="UP000193944">
    <property type="component" value="Unassembled WGS sequence"/>
</dbReference>
<dbReference type="EMBL" id="MCFG01000388">
    <property type="protein sequence ID" value="ORX73445.1"/>
    <property type="molecule type" value="Genomic_DNA"/>
</dbReference>
<evidence type="ECO:0000256" key="2">
    <source>
        <dbReference type="ARBA" id="ARBA00022737"/>
    </source>
</evidence>
<dbReference type="PANTHER" id="PTHR48051">
    <property type="match status" value="1"/>
</dbReference>
<evidence type="ECO:0000256" key="1">
    <source>
        <dbReference type="ARBA" id="ARBA00022614"/>
    </source>
</evidence>
<dbReference type="SUPFAM" id="SSF52058">
    <property type="entry name" value="L domain-like"/>
    <property type="match status" value="1"/>
</dbReference>
<evidence type="ECO:0000313" key="3">
    <source>
        <dbReference type="EMBL" id="ORX73445.1"/>
    </source>
</evidence>
<dbReference type="OrthoDB" id="660555at2759"/>
<comment type="caution">
    <text evidence="3">The sequence shown here is derived from an EMBL/GenBank/DDBJ whole genome shotgun (WGS) entry which is preliminary data.</text>
</comment>
<evidence type="ECO:0008006" key="5">
    <source>
        <dbReference type="Google" id="ProtNLM"/>
    </source>
</evidence>
<dbReference type="AlphaFoldDB" id="A0A1Y1WJB1"/>
<proteinExistence type="predicted"/>
<keyword evidence="1" id="KW-0433">Leucine-rich repeat</keyword>
<sequence length="133" mass="15211">NINLSHRNLTEIPPDIFIMYQLEEIDISNNQLTEITPFISKIISLKKLNIKNNKLKSLPISLWDLPELEELIMDGNLLPCLPSEVKSDNTFVKPIKSFLISGRNRLPISDNKIKEIFGICKVNLKKNIISLIT</sequence>
<dbReference type="PROSITE" id="PS51450">
    <property type="entry name" value="LRR"/>
    <property type="match status" value="2"/>
</dbReference>
<keyword evidence="4" id="KW-1185">Reference proteome</keyword>
<dbReference type="InterPro" id="IPR032675">
    <property type="entry name" value="LRR_dom_sf"/>
</dbReference>
<protein>
    <recommendedName>
        <fullName evidence="5">L domain-like protein</fullName>
    </recommendedName>
</protein>
<name>A0A1Y1WJB1_9FUNG</name>
<dbReference type="InterPro" id="IPR001611">
    <property type="entry name" value="Leu-rich_rpt"/>
</dbReference>
<feature type="non-terminal residue" evidence="3">
    <location>
        <position position="1"/>
    </location>
</feature>
<dbReference type="GO" id="GO:0005737">
    <property type="term" value="C:cytoplasm"/>
    <property type="evidence" value="ECO:0007669"/>
    <property type="project" value="TreeGrafter"/>
</dbReference>
<dbReference type="Pfam" id="PF00560">
    <property type="entry name" value="LRR_1"/>
    <property type="match status" value="1"/>
</dbReference>
<dbReference type="STRING" id="1754192.A0A1Y1WJB1"/>
<dbReference type="PANTHER" id="PTHR48051:SF1">
    <property type="entry name" value="RAS SUPPRESSOR PROTEIN 1"/>
    <property type="match status" value="1"/>
</dbReference>
<accession>A0A1Y1WJB1</accession>
<keyword evidence="2" id="KW-0677">Repeat</keyword>
<dbReference type="Pfam" id="PF13855">
    <property type="entry name" value="LRR_8"/>
    <property type="match status" value="1"/>
</dbReference>